<protein>
    <submittedName>
        <fullName evidence="2">Uncharacterized protein</fullName>
    </submittedName>
</protein>
<accession>A0A4V2K8G4</accession>
<evidence type="ECO:0000313" key="2">
    <source>
        <dbReference type="EMBL" id="TBU59878.1"/>
    </source>
</evidence>
<dbReference type="EMBL" id="ML145109">
    <property type="protein sequence ID" value="TBU59878.1"/>
    <property type="molecule type" value="Genomic_DNA"/>
</dbReference>
<organism evidence="2 3">
    <name type="scientific">Dichomitus squalens</name>
    <dbReference type="NCBI Taxonomy" id="114155"/>
    <lineage>
        <taxon>Eukaryota</taxon>
        <taxon>Fungi</taxon>
        <taxon>Dikarya</taxon>
        <taxon>Basidiomycota</taxon>
        <taxon>Agaricomycotina</taxon>
        <taxon>Agaricomycetes</taxon>
        <taxon>Polyporales</taxon>
        <taxon>Polyporaceae</taxon>
        <taxon>Dichomitus</taxon>
    </lineage>
</organism>
<dbReference type="Proteomes" id="UP000292082">
    <property type="component" value="Unassembled WGS sequence"/>
</dbReference>
<feature type="compositionally biased region" description="Polar residues" evidence="1">
    <location>
        <begin position="70"/>
        <end position="81"/>
    </location>
</feature>
<gene>
    <name evidence="2" type="ORF">BD310DRAFT_362405</name>
</gene>
<keyword evidence="3" id="KW-1185">Reference proteome</keyword>
<sequence length="159" mass="17693">MQDFGLRRRRHGPMQGATHNRTVRAQRRSVAQPTRRTPFDPSALQSRTIRSVPVQNEENQGREGSLRLLLSTSTYQGTDSRTSQRRSEAGGRGRWKITVSGRNRVCAAGFVWHIRMQAAIAAAANSNSTYTEGLTVVRGEARRLSAIYTGLLDISKIGR</sequence>
<feature type="region of interest" description="Disordered" evidence="1">
    <location>
        <begin position="1"/>
        <end position="93"/>
    </location>
</feature>
<reference evidence="2 3" key="1">
    <citation type="submission" date="2019-01" db="EMBL/GenBank/DDBJ databases">
        <title>Draft genome sequences of three monokaryotic isolates of the white-rot basidiomycete fungus Dichomitus squalens.</title>
        <authorList>
            <consortium name="DOE Joint Genome Institute"/>
            <person name="Lopez S.C."/>
            <person name="Andreopoulos B."/>
            <person name="Pangilinan J."/>
            <person name="Lipzen A."/>
            <person name="Riley R."/>
            <person name="Ahrendt S."/>
            <person name="Ng V."/>
            <person name="Barry K."/>
            <person name="Daum C."/>
            <person name="Grigoriev I.V."/>
            <person name="Hilden K.S."/>
            <person name="Makela M.R."/>
            <person name="de Vries R.P."/>
        </authorList>
    </citation>
    <scope>NUCLEOTIDE SEQUENCE [LARGE SCALE GENOMIC DNA]</scope>
    <source>
        <strain evidence="2 3">CBS 464.89</strain>
    </source>
</reference>
<proteinExistence type="predicted"/>
<evidence type="ECO:0000256" key="1">
    <source>
        <dbReference type="SAM" id="MobiDB-lite"/>
    </source>
</evidence>
<feature type="compositionally biased region" description="Polar residues" evidence="1">
    <location>
        <begin position="43"/>
        <end position="58"/>
    </location>
</feature>
<name>A0A4V2K8G4_9APHY</name>
<evidence type="ECO:0000313" key="3">
    <source>
        <dbReference type="Proteomes" id="UP000292082"/>
    </source>
</evidence>
<dbReference type="AlphaFoldDB" id="A0A4V2K8G4"/>